<dbReference type="EMBL" id="CAUOFW020008752">
    <property type="protein sequence ID" value="CAK9183787.1"/>
    <property type="molecule type" value="Genomic_DNA"/>
</dbReference>
<protein>
    <submittedName>
        <fullName evidence="2">Uncharacterized protein</fullName>
    </submittedName>
</protein>
<evidence type="ECO:0000313" key="2">
    <source>
        <dbReference type="EMBL" id="CAK9183787.1"/>
    </source>
</evidence>
<feature type="compositionally biased region" description="Acidic residues" evidence="1">
    <location>
        <begin position="120"/>
        <end position="157"/>
    </location>
</feature>
<proteinExistence type="predicted"/>
<feature type="compositionally biased region" description="Basic and acidic residues" evidence="1">
    <location>
        <begin position="64"/>
        <end position="73"/>
    </location>
</feature>
<feature type="compositionally biased region" description="Basic and acidic residues" evidence="1">
    <location>
        <begin position="158"/>
        <end position="183"/>
    </location>
</feature>
<organism evidence="2 3">
    <name type="scientific">Ilex paraguariensis</name>
    <name type="common">yerba mate</name>
    <dbReference type="NCBI Taxonomy" id="185542"/>
    <lineage>
        <taxon>Eukaryota</taxon>
        <taxon>Viridiplantae</taxon>
        <taxon>Streptophyta</taxon>
        <taxon>Embryophyta</taxon>
        <taxon>Tracheophyta</taxon>
        <taxon>Spermatophyta</taxon>
        <taxon>Magnoliopsida</taxon>
        <taxon>eudicotyledons</taxon>
        <taxon>Gunneridae</taxon>
        <taxon>Pentapetalae</taxon>
        <taxon>asterids</taxon>
        <taxon>campanulids</taxon>
        <taxon>Aquifoliales</taxon>
        <taxon>Aquifoliaceae</taxon>
        <taxon>Ilex</taxon>
    </lineage>
</organism>
<reference evidence="2 3" key="1">
    <citation type="submission" date="2024-02" db="EMBL/GenBank/DDBJ databases">
        <authorList>
            <person name="Vignale AGUSTIN F."/>
            <person name="Sosa J E."/>
            <person name="Modenutti C."/>
        </authorList>
    </citation>
    <scope>NUCLEOTIDE SEQUENCE [LARGE SCALE GENOMIC DNA]</scope>
</reference>
<gene>
    <name evidence="2" type="ORF">ILEXP_LOCUS54081</name>
</gene>
<dbReference type="PANTHER" id="PTHR36899:SF3">
    <property type="entry name" value="F13K23.8 PROTEIN"/>
    <property type="match status" value="1"/>
</dbReference>
<comment type="caution">
    <text evidence="2">The sequence shown here is derived from an EMBL/GenBank/DDBJ whole genome shotgun (WGS) entry which is preliminary data.</text>
</comment>
<accession>A0ABC8USL2</accession>
<evidence type="ECO:0000313" key="3">
    <source>
        <dbReference type="Proteomes" id="UP001642360"/>
    </source>
</evidence>
<dbReference type="Proteomes" id="UP001642360">
    <property type="component" value="Unassembled WGS sequence"/>
</dbReference>
<feature type="compositionally biased region" description="Polar residues" evidence="1">
    <location>
        <begin position="96"/>
        <end position="105"/>
    </location>
</feature>
<feature type="non-terminal residue" evidence="2">
    <location>
        <position position="1"/>
    </location>
</feature>
<keyword evidence="3" id="KW-1185">Reference proteome</keyword>
<feature type="region of interest" description="Disordered" evidence="1">
    <location>
        <begin position="53"/>
        <end position="215"/>
    </location>
</feature>
<name>A0ABC8USL2_9AQUA</name>
<dbReference type="PANTHER" id="PTHR36899">
    <property type="entry name" value="OS04G0395700 PROTEIN"/>
    <property type="match status" value="1"/>
</dbReference>
<feature type="compositionally biased region" description="Basic and acidic residues" evidence="1">
    <location>
        <begin position="107"/>
        <end position="119"/>
    </location>
</feature>
<feature type="compositionally biased region" description="Acidic residues" evidence="1">
    <location>
        <begin position="184"/>
        <end position="207"/>
    </location>
</feature>
<dbReference type="AlphaFoldDB" id="A0ABC8USL2"/>
<evidence type="ECO:0000256" key="1">
    <source>
        <dbReference type="SAM" id="MobiDB-lite"/>
    </source>
</evidence>
<sequence>YLYIGLFTEYQSTPASEKAYTLQPTVFLSPPLYLFNLGPGTLDCPSDRRRLHMAQGKNEEEEEHALPSKRKPDLTFVEEGIVQASENNPKKHQKLETSSDNNSSVPEVEKIDEVEHNHVEEEEEDGDDEDEEEEDYESEDDEEDDGDDDDDDDEDEHSNEKADVDRKGKGILVEDRGKGKLIEESDDSIGSDGDSDLSDDPLAEVDMDNILPSRTRRRAVQPGVYISDDIRKDFHGDDGNA</sequence>